<dbReference type="InterPro" id="IPR036457">
    <property type="entry name" value="PPM-type-like_dom_sf"/>
</dbReference>
<feature type="non-terminal residue" evidence="3">
    <location>
        <position position="1"/>
    </location>
</feature>
<sequence length="90" mass="9133">GPFETVRQTLLPGTGLVLVTDGITESASPGGEFFGMDRLTEMLGSAPVGSAARLVERVVEAADDFRESGPQGDDVTVLALITGAGEAPSA</sequence>
<feature type="domain" description="PPM-type phosphatase" evidence="2">
    <location>
        <begin position="2"/>
        <end position="80"/>
    </location>
</feature>
<gene>
    <name evidence="3" type="ORF">S01H1_74339</name>
</gene>
<keyword evidence="1" id="KW-0378">Hydrolase</keyword>
<dbReference type="Gene3D" id="3.60.40.10">
    <property type="entry name" value="PPM-type phosphatase domain"/>
    <property type="match status" value="1"/>
</dbReference>
<evidence type="ECO:0000256" key="1">
    <source>
        <dbReference type="ARBA" id="ARBA00022801"/>
    </source>
</evidence>
<dbReference type="PANTHER" id="PTHR43156">
    <property type="entry name" value="STAGE II SPORULATION PROTEIN E-RELATED"/>
    <property type="match status" value="1"/>
</dbReference>
<name>X0WZH7_9ZZZZ</name>
<accession>X0WZH7</accession>
<dbReference type="PANTHER" id="PTHR43156:SF2">
    <property type="entry name" value="STAGE II SPORULATION PROTEIN E"/>
    <property type="match status" value="1"/>
</dbReference>
<dbReference type="EMBL" id="BARS01049734">
    <property type="protein sequence ID" value="GAG36125.1"/>
    <property type="molecule type" value="Genomic_DNA"/>
</dbReference>
<dbReference type="InterPro" id="IPR052016">
    <property type="entry name" value="Bact_Sigma-Reg"/>
</dbReference>
<dbReference type="Pfam" id="PF07228">
    <property type="entry name" value="SpoIIE"/>
    <property type="match status" value="1"/>
</dbReference>
<dbReference type="GO" id="GO:0016791">
    <property type="term" value="F:phosphatase activity"/>
    <property type="evidence" value="ECO:0007669"/>
    <property type="project" value="TreeGrafter"/>
</dbReference>
<comment type="caution">
    <text evidence="3">The sequence shown here is derived from an EMBL/GenBank/DDBJ whole genome shotgun (WGS) entry which is preliminary data.</text>
</comment>
<protein>
    <recommendedName>
        <fullName evidence="2">PPM-type phosphatase domain-containing protein</fullName>
    </recommendedName>
</protein>
<evidence type="ECO:0000313" key="3">
    <source>
        <dbReference type="EMBL" id="GAG36125.1"/>
    </source>
</evidence>
<proteinExistence type="predicted"/>
<organism evidence="3">
    <name type="scientific">marine sediment metagenome</name>
    <dbReference type="NCBI Taxonomy" id="412755"/>
    <lineage>
        <taxon>unclassified sequences</taxon>
        <taxon>metagenomes</taxon>
        <taxon>ecological metagenomes</taxon>
    </lineage>
</organism>
<reference evidence="3" key="1">
    <citation type="journal article" date="2014" name="Front. Microbiol.">
        <title>High frequency of phylogenetically diverse reductive dehalogenase-homologous genes in deep subseafloor sedimentary metagenomes.</title>
        <authorList>
            <person name="Kawai M."/>
            <person name="Futagami T."/>
            <person name="Toyoda A."/>
            <person name="Takaki Y."/>
            <person name="Nishi S."/>
            <person name="Hori S."/>
            <person name="Arai W."/>
            <person name="Tsubouchi T."/>
            <person name="Morono Y."/>
            <person name="Uchiyama I."/>
            <person name="Ito T."/>
            <person name="Fujiyama A."/>
            <person name="Inagaki F."/>
            <person name="Takami H."/>
        </authorList>
    </citation>
    <scope>NUCLEOTIDE SEQUENCE</scope>
    <source>
        <strain evidence="3">Expedition CK06-06</strain>
    </source>
</reference>
<dbReference type="AlphaFoldDB" id="X0WZH7"/>
<dbReference type="InterPro" id="IPR001932">
    <property type="entry name" value="PPM-type_phosphatase-like_dom"/>
</dbReference>
<evidence type="ECO:0000259" key="2">
    <source>
        <dbReference type="Pfam" id="PF07228"/>
    </source>
</evidence>